<keyword evidence="6 7" id="KW-0949">S-adenosyl-L-methionine</keyword>
<protein>
    <recommendedName>
        <fullName evidence="7">Ribosomal RNA small subunit methyltransferase H</fullName>
        <ecNumber evidence="7">2.1.1.199</ecNumber>
    </recommendedName>
    <alternativeName>
        <fullName evidence="7">16S rRNA m(4)C1402 methyltransferase</fullName>
    </alternativeName>
    <alternativeName>
        <fullName evidence="7">rRNA (cytosine-N(4)-)-methyltransferase RsmH</fullName>
    </alternativeName>
</protein>
<dbReference type="PANTHER" id="PTHR11265">
    <property type="entry name" value="S-ADENOSYL-METHYLTRANSFERASE MRAW"/>
    <property type="match status" value="1"/>
</dbReference>
<proteinExistence type="inferred from homology"/>
<dbReference type="InterPro" id="IPR023397">
    <property type="entry name" value="SAM-dep_MeTrfase_MraW_recog"/>
</dbReference>
<sequence length="304" mass="35046">MQIPHIPVLPKEVNHLFEKLNEGLFLDCTLGYGGHSENLLKMHPNLHLIACDQDEEALQFSKERLRKFDARIRLYHSNFSQILEQIDLKNLRGILADIGVSSLHLDKDERGFSLRSNFLDMRMDKSQSLSAFDVINTYSKEKLANIFKIYGELKDGAFLAEKIIKARAKKQIISAKELCEILGNTRLKNRKISQAILAFQALRIEVNKELEVLELFLQKLEKAHLRDCILAIICFHSLEDRIVKNYFKKWAKACICDERAIRCECGANHNLGEILSKKPITPDKEEIKANPRSSCAKMRAFYFK</sequence>
<dbReference type="SUPFAM" id="SSF81799">
    <property type="entry name" value="Putative methyltransferase TM0872, insert domain"/>
    <property type="match status" value="1"/>
</dbReference>
<feature type="binding site" evidence="7">
    <location>
        <begin position="33"/>
        <end position="35"/>
    </location>
    <ligand>
        <name>S-adenosyl-L-methionine</name>
        <dbReference type="ChEBI" id="CHEBI:59789"/>
    </ligand>
</feature>
<keyword evidence="4 7" id="KW-0489">Methyltransferase</keyword>
<evidence type="ECO:0000256" key="1">
    <source>
        <dbReference type="ARBA" id="ARBA00010396"/>
    </source>
</evidence>
<dbReference type="NCBIfam" id="TIGR00006">
    <property type="entry name" value="16S rRNA (cytosine(1402)-N(4))-methyltransferase RsmH"/>
    <property type="match status" value="1"/>
</dbReference>
<dbReference type="HAMAP" id="MF_01007">
    <property type="entry name" value="16SrRNA_methyltr_H"/>
    <property type="match status" value="1"/>
</dbReference>
<evidence type="ECO:0000313" key="8">
    <source>
        <dbReference type="EMBL" id="SUX26915.1"/>
    </source>
</evidence>
<comment type="subcellular location">
    <subcellularLocation>
        <location evidence="7">Cytoplasm</location>
    </subcellularLocation>
</comment>
<feature type="binding site" evidence="7">
    <location>
        <position position="52"/>
    </location>
    <ligand>
        <name>S-adenosyl-L-methionine</name>
        <dbReference type="ChEBI" id="CHEBI:59789"/>
    </ligand>
</feature>
<dbReference type="RefSeq" id="WP_115630220.1">
    <property type="nucleotide sequence ID" value="NZ_JANKIR010000001.1"/>
</dbReference>
<dbReference type="Gene3D" id="1.10.150.170">
    <property type="entry name" value="Putative methyltransferase TM0872, insert domain"/>
    <property type="match status" value="1"/>
</dbReference>
<dbReference type="GO" id="GO:0071424">
    <property type="term" value="F:rRNA (cytosine-N4-)-methyltransferase activity"/>
    <property type="evidence" value="ECO:0007669"/>
    <property type="project" value="UniProtKB-UniRule"/>
</dbReference>
<dbReference type="PANTHER" id="PTHR11265:SF0">
    <property type="entry name" value="12S RRNA N4-METHYLCYTIDINE METHYLTRANSFERASE"/>
    <property type="match status" value="1"/>
</dbReference>
<dbReference type="InterPro" id="IPR002903">
    <property type="entry name" value="RsmH"/>
</dbReference>
<dbReference type="PIRSF" id="PIRSF004486">
    <property type="entry name" value="MraW"/>
    <property type="match status" value="1"/>
</dbReference>
<keyword evidence="2 7" id="KW-0963">Cytoplasm</keyword>
<evidence type="ECO:0000256" key="3">
    <source>
        <dbReference type="ARBA" id="ARBA00022552"/>
    </source>
</evidence>
<dbReference type="AlphaFoldDB" id="A0A381EIT5"/>
<organism evidence="8 9">
    <name type="scientific">Campylobacter upsaliensis</name>
    <dbReference type="NCBI Taxonomy" id="28080"/>
    <lineage>
        <taxon>Bacteria</taxon>
        <taxon>Pseudomonadati</taxon>
        <taxon>Campylobacterota</taxon>
        <taxon>Epsilonproteobacteria</taxon>
        <taxon>Campylobacterales</taxon>
        <taxon>Campylobacteraceae</taxon>
        <taxon>Campylobacter</taxon>
    </lineage>
</organism>
<feature type="binding site" evidence="7">
    <location>
        <position position="79"/>
    </location>
    <ligand>
        <name>S-adenosyl-L-methionine</name>
        <dbReference type="ChEBI" id="CHEBI:59789"/>
    </ligand>
</feature>
<evidence type="ECO:0000256" key="5">
    <source>
        <dbReference type="ARBA" id="ARBA00022679"/>
    </source>
</evidence>
<dbReference type="GO" id="GO:0005737">
    <property type="term" value="C:cytoplasm"/>
    <property type="evidence" value="ECO:0007669"/>
    <property type="project" value="UniProtKB-SubCell"/>
</dbReference>
<accession>A0A381EIT5</accession>
<feature type="binding site" evidence="7">
    <location>
        <position position="104"/>
    </location>
    <ligand>
        <name>S-adenosyl-L-methionine</name>
        <dbReference type="ChEBI" id="CHEBI:59789"/>
    </ligand>
</feature>
<dbReference type="EMBL" id="UFUZ01000001">
    <property type="protein sequence ID" value="SUX26915.1"/>
    <property type="molecule type" value="Genomic_DNA"/>
</dbReference>
<dbReference type="Proteomes" id="UP000254161">
    <property type="component" value="Unassembled WGS sequence"/>
</dbReference>
<dbReference type="SUPFAM" id="SSF53335">
    <property type="entry name" value="S-adenosyl-L-methionine-dependent methyltransferases"/>
    <property type="match status" value="1"/>
</dbReference>
<evidence type="ECO:0000256" key="6">
    <source>
        <dbReference type="ARBA" id="ARBA00022691"/>
    </source>
</evidence>
<evidence type="ECO:0000256" key="7">
    <source>
        <dbReference type="HAMAP-Rule" id="MF_01007"/>
    </source>
</evidence>
<gene>
    <name evidence="7 8" type="primary">rsmH</name>
    <name evidence="8" type="ORF">NCTC12264_01150</name>
</gene>
<dbReference type="InterPro" id="IPR029063">
    <property type="entry name" value="SAM-dependent_MTases_sf"/>
</dbReference>
<keyword evidence="5 7" id="KW-0808">Transferase</keyword>
<evidence type="ECO:0000256" key="2">
    <source>
        <dbReference type="ARBA" id="ARBA00022490"/>
    </source>
</evidence>
<keyword evidence="3 7" id="KW-0698">rRNA processing</keyword>
<reference evidence="8 9" key="1">
    <citation type="submission" date="2018-06" db="EMBL/GenBank/DDBJ databases">
        <authorList>
            <consortium name="Pathogen Informatics"/>
            <person name="Doyle S."/>
        </authorList>
    </citation>
    <scope>NUCLEOTIDE SEQUENCE [LARGE SCALE GENOMIC DNA]</scope>
    <source>
        <strain evidence="8 9">NCTC12264</strain>
    </source>
</reference>
<dbReference type="Pfam" id="PF01795">
    <property type="entry name" value="Methyltransf_5"/>
    <property type="match status" value="1"/>
</dbReference>
<comment type="function">
    <text evidence="7">Specifically methylates the N4 position of cytidine in position 1402 (C1402) of 16S rRNA.</text>
</comment>
<comment type="catalytic activity">
    <reaction evidence="7">
        <text>cytidine(1402) in 16S rRNA + S-adenosyl-L-methionine = N(4)-methylcytidine(1402) in 16S rRNA + S-adenosyl-L-homocysteine + H(+)</text>
        <dbReference type="Rhea" id="RHEA:42928"/>
        <dbReference type="Rhea" id="RHEA-COMP:10286"/>
        <dbReference type="Rhea" id="RHEA-COMP:10287"/>
        <dbReference type="ChEBI" id="CHEBI:15378"/>
        <dbReference type="ChEBI" id="CHEBI:57856"/>
        <dbReference type="ChEBI" id="CHEBI:59789"/>
        <dbReference type="ChEBI" id="CHEBI:74506"/>
        <dbReference type="ChEBI" id="CHEBI:82748"/>
        <dbReference type="EC" id="2.1.1.199"/>
    </reaction>
</comment>
<dbReference type="GO" id="GO:0070475">
    <property type="term" value="P:rRNA base methylation"/>
    <property type="evidence" value="ECO:0007669"/>
    <property type="project" value="UniProtKB-UniRule"/>
</dbReference>
<evidence type="ECO:0000256" key="4">
    <source>
        <dbReference type="ARBA" id="ARBA00022603"/>
    </source>
</evidence>
<name>A0A381EIT5_CAMUP</name>
<dbReference type="EC" id="2.1.1.199" evidence="7"/>
<feature type="binding site" evidence="7">
    <location>
        <position position="97"/>
    </location>
    <ligand>
        <name>S-adenosyl-L-methionine</name>
        <dbReference type="ChEBI" id="CHEBI:59789"/>
    </ligand>
</feature>
<comment type="similarity">
    <text evidence="1 7">Belongs to the methyltransferase superfamily. RsmH family.</text>
</comment>
<dbReference type="Gene3D" id="3.40.50.150">
    <property type="entry name" value="Vaccinia Virus protein VP39"/>
    <property type="match status" value="1"/>
</dbReference>
<evidence type="ECO:0000313" key="9">
    <source>
        <dbReference type="Proteomes" id="UP000254161"/>
    </source>
</evidence>